<dbReference type="PANTHER" id="PTHR19367">
    <property type="entry name" value="T-CELL RECEPTOR ALPHA CHAIN V REGION"/>
    <property type="match status" value="1"/>
</dbReference>
<dbReference type="InterPro" id="IPR013106">
    <property type="entry name" value="Ig_V-set"/>
</dbReference>
<evidence type="ECO:0000259" key="6">
    <source>
        <dbReference type="PROSITE" id="PS50835"/>
    </source>
</evidence>
<reference evidence="7" key="3">
    <citation type="submission" date="2025-08" db="UniProtKB">
        <authorList>
            <consortium name="Ensembl"/>
        </authorList>
    </citation>
    <scope>IDENTIFICATION</scope>
</reference>
<dbReference type="AlphaFoldDB" id="A0A3B1IF28"/>
<keyword evidence="5" id="KW-0391">Immunity</keyword>
<feature type="domain" description="Ig-like" evidence="6">
    <location>
        <begin position="34"/>
        <end position="125"/>
    </location>
</feature>
<dbReference type="Proteomes" id="UP000018467">
    <property type="component" value="Unassembled WGS sequence"/>
</dbReference>
<organism evidence="7 8">
    <name type="scientific">Astyanax mexicanus</name>
    <name type="common">Blind cave fish</name>
    <name type="synonym">Astyanax fasciatus mexicanus</name>
    <dbReference type="NCBI Taxonomy" id="7994"/>
    <lineage>
        <taxon>Eukaryota</taxon>
        <taxon>Metazoa</taxon>
        <taxon>Chordata</taxon>
        <taxon>Craniata</taxon>
        <taxon>Vertebrata</taxon>
        <taxon>Euteleostomi</taxon>
        <taxon>Actinopterygii</taxon>
        <taxon>Neopterygii</taxon>
        <taxon>Teleostei</taxon>
        <taxon>Ostariophysi</taxon>
        <taxon>Characiformes</taxon>
        <taxon>Characoidei</taxon>
        <taxon>Acestrorhamphidae</taxon>
        <taxon>Acestrorhamphinae</taxon>
        <taxon>Astyanax</taxon>
    </lineage>
</organism>
<evidence type="ECO:0000256" key="3">
    <source>
        <dbReference type="ARBA" id="ARBA00023170"/>
    </source>
</evidence>
<sequence length="125" mass="14045">VKRFLSTLLILKIINKNLFVSHFVEISAADGIQPFFSEKRVLEGADVTLSCNYTASYITGLQWYRQPENLLIVFPGSESKRQGRFEATMNKTAVSLEISSTAVSDSALYYCALEPTVIETHQTLY</sequence>
<reference evidence="8" key="2">
    <citation type="journal article" date="2014" name="Nat. Commun.">
        <title>The cavefish genome reveals candidate genes for eye loss.</title>
        <authorList>
            <person name="McGaugh S.E."/>
            <person name="Gross J.B."/>
            <person name="Aken B."/>
            <person name="Blin M."/>
            <person name="Borowsky R."/>
            <person name="Chalopin D."/>
            <person name="Hinaux H."/>
            <person name="Jeffery W.R."/>
            <person name="Keene A."/>
            <person name="Ma L."/>
            <person name="Minx P."/>
            <person name="Murphy D."/>
            <person name="O'Quin K.E."/>
            <person name="Retaux S."/>
            <person name="Rohner N."/>
            <person name="Searle S.M."/>
            <person name="Stahl B.A."/>
            <person name="Tabin C."/>
            <person name="Volff J.N."/>
            <person name="Yoshizawa M."/>
            <person name="Warren W.C."/>
        </authorList>
    </citation>
    <scope>NUCLEOTIDE SEQUENCE [LARGE SCALE GENOMIC DNA]</scope>
    <source>
        <strain evidence="8">female</strain>
    </source>
</reference>
<accession>A0A3B1IF28</accession>
<dbReference type="STRING" id="7994.ENSAMXP00000027869"/>
<evidence type="ECO:0000256" key="1">
    <source>
        <dbReference type="ARBA" id="ARBA00022729"/>
    </source>
</evidence>
<dbReference type="InterPro" id="IPR007110">
    <property type="entry name" value="Ig-like_dom"/>
</dbReference>
<keyword evidence="2" id="KW-1064">Adaptive immunity</keyword>
<keyword evidence="4" id="KW-0393">Immunoglobulin domain</keyword>
<dbReference type="PANTHER" id="PTHR19367:SF18">
    <property type="entry name" value="T CELL RECEPTOR ALPHA VARIABLE 16"/>
    <property type="match status" value="1"/>
</dbReference>
<proteinExistence type="predicted"/>
<keyword evidence="1" id="KW-0732">Signal</keyword>
<dbReference type="SUPFAM" id="SSF48726">
    <property type="entry name" value="Immunoglobulin"/>
    <property type="match status" value="1"/>
</dbReference>
<dbReference type="SMART" id="SM00409">
    <property type="entry name" value="IG"/>
    <property type="match status" value="1"/>
</dbReference>
<evidence type="ECO:0000256" key="5">
    <source>
        <dbReference type="ARBA" id="ARBA00043266"/>
    </source>
</evidence>
<dbReference type="InParanoid" id="A0A3B1IF28"/>
<dbReference type="SMART" id="SM00406">
    <property type="entry name" value="IGv"/>
    <property type="match status" value="1"/>
</dbReference>
<protein>
    <recommendedName>
        <fullName evidence="6">Ig-like domain-containing protein</fullName>
    </recommendedName>
</protein>
<evidence type="ECO:0000256" key="4">
    <source>
        <dbReference type="ARBA" id="ARBA00023319"/>
    </source>
</evidence>
<dbReference type="InterPro" id="IPR013783">
    <property type="entry name" value="Ig-like_fold"/>
</dbReference>
<name>A0A3B1IF28_ASTMX</name>
<keyword evidence="5" id="KW-1279">T cell receptor</keyword>
<evidence type="ECO:0000256" key="2">
    <source>
        <dbReference type="ARBA" id="ARBA00023130"/>
    </source>
</evidence>
<dbReference type="InterPro" id="IPR003599">
    <property type="entry name" value="Ig_sub"/>
</dbReference>
<dbReference type="GeneTree" id="ENSGT01120000276050"/>
<keyword evidence="3" id="KW-0675">Receptor</keyword>
<dbReference type="InterPro" id="IPR036179">
    <property type="entry name" value="Ig-like_dom_sf"/>
</dbReference>
<dbReference type="Bgee" id="ENSAMXG00000031964">
    <property type="expression patterns" value="Expressed in zone of skin and 2 other cell types or tissues"/>
</dbReference>
<evidence type="ECO:0000313" key="7">
    <source>
        <dbReference type="Ensembl" id="ENSAMXP00000027869.1"/>
    </source>
</evidence>
<evidence type="ECO:0000313" key="8">
    <source>
        <dbReference type="Proteomes" id="UP000018467"/>
    </source>
</evidence>
<keyword evidence="8" id="KW-1185">Reference proteome</keyword>
<dbReference type="Pfam" id="PF07686">
    <property type="entry name" value="V-set"/>
    <property type="match status" value="1"/>
</dbReference>
<reference evidence="7" key="4">
    <citation type="submission" date="2025-09" db="UniProtKB">
        <authorList>
            <consortium name="Ensembl"/>
        </authorList>
    </citation>
    <scope>IDENTIFICATION</scope>
</reference>
<dbReference type="PROSITE" id="PS50835">
    <property type="entry name" value="IG_LIKE"/>
    <property type="match status" value="1"/>
</dbReference>
<dbReference type="GO" id="GO:0002250">
    <property type="term" value="P:adaptive immune response"/>
    <property type="evidence" value="ECO:0007669"/>
    <property type="project" value="UniProtKB-KW"/>
</dbReference>
<reference evidence="8" key="1">
    <citation type="submission" date="2013-03" db="EMBL/GenBank/DDBJ databases">
        <authorList>
            <person name="Jeffery W."/>
            <person name="Warren W."/>
            <person name="Wilson R.K."/>
        </authorList>
    </citation>
    <scope>NUCLEOTIDE SEQUENCE</scope>
    <source>
        <strain evidence="8">female</strain>
    </source>
</reference>
<dbReference type="GO" id="GO:0042101">
    <property type="term" value="C:T cell receptor complex"/>
    <property type="evidence" value="ECO:0007669"/>
    <property type="project" value="UniProtKB-KW"/>
</dbReference>
<dbReference type="Ensembl" id="ENSAMXT00000039011.1">
    <property type="protein sequence ID" value="ENSAMXP00000027869.1"/>
    <property type="gene ID" value="ENSAMXG00000031964.1"/>
</dbReference>
<dbReference type="Gene3D" id="2.60.40.10">
    <property type="entry name" value="Immunoglobulins"/>
    <property type="match status" value="1"/>
</dbReference>
<dbReference type="InterPro" id="IPR051287">
    <property type="entry name" value="TCR_variable_region"/>
</dbReference>